<evidence type="ECO:0000259" key="1">
    <source>
        <dbReference type="Pfam" id="PF12528"/>
    </source>
</evidence>
<keyword evidence="3" id="KW-1185">Reference proteome</keyword>
<protein>
    <submittedName>
        <fullName evidence="2">Tfp pilus assembly protein PilV</fullName>
    </submittedName>
</protein>
<dbReference type="Pfam" id="PF12528">
    <property type="entry name" value="T2SSppdC"/>
    <property type="match status" value="1"/>
</dbReference>
<organism evidence="2 3">
    <name type="scientific">Enterobacter agglomerans</name>
    <name type="common">Erwinia herbicola</name>
    <name type="synonym">Pantoea agglomerans</name>
    <dbReference type="NCBI Taxonomy" id="549"/>
    <lineage>
        <taxon>Bacteria</taxon>
        <taxon>Pseudomonadati</taxon>
        <taxon>Pseudomonadota</taxon>
        <taxon>Gammaproteobacteria</taxon>
        <taxon>Enterobacterales</taxon>
        <taxon>Erwiniaceae</taxon>
        <taxon>Pantoea</taxon>
        <taxon>Pantoea agglomerans group</taxon>
    </lineage>
</organism>
<dbReference type="AlphaFoldDB" id="A0A379ABL9"/>
<gene>
    <name evidence="2" type="ORF">NCTC9381_01114</name>
</gene>
<name>A0A379ABL9_ENTAG</name>
<sequence>MIRQGWRSCLQRGEKDEGLLKGEASGSGMAVWQWVRLRGNQITALPHGWIDYCPLTPRPPASKRGGFSLPEVLFALLLMALSSSTLLHYHRALALGFSQQWYQREAWRVAEQQLMGHESPAGPQYCNSRAALQVAHWIGLT</sequence>
<evidence type="ECO:0000313" key="3">
    <source>
        <dbReference type="Proteomes" id="UP000254640"/>
    </source>
</evidence>
<reference evidence="2 3" key="1">
    <citation type="submission" date="2018-06" db="EMBL/GenBank/DDBJ databases">
        <authorList>
            <consortium name="Pathogen Informatics"/>
            <person name="Doyle S."/>
        </authorList>
    </citation>
    <scope>NUCLEOTIDE SEQUENCE [LARGE SCALE GENOMIC DNA]</scope>
    <source>
        <strain evidence="2 3">NCTC9381</strain>
    </source>
</reference>
<dbReference type="InterPro" id="IPR019652">
    <property type="entry name" value="DUF2509"/>
</dbReference>
<dbReference type="Proteomes" id="UP000254640">
    <property type="component" value="Unassembled WGS sequence"/>
</dbReference>
<dbReference type="Pfam" id="PF10713">
    <property type="entry name" value="DUF2509"/>
    <property type="match status" value="1"/>
</dbReference>
<feature type="domain" description="Prepilin peptidase dependent protein C-like C-terminal" evidence="1">
    <location>
        <begin position="89"/>
        <end position="119"/>
    </location>
</feature>
<accession>A0A379ABL9</accession>
<dbReference type="InterPro" id="IPR022204">
    <property type="entry name" value="PpdC-like_C"/>
</dbReference>
<proteinExistence type="predicted"/>
<evidence type="ECO:0000313" key="2">
    <source>
        <dbReference type="EMBL" id="SUB15247.1"/>
    </source>
</evidence>
<dbReference type="EMBL" id="UGSO01000001">
    <property type="protein sequence ID" value="SUB15247.1"/>
    <property type="molecule type" value="Genomic_DNA"/>
</dbReference>